<evidence type="ECO:0000313" key="2">
    <source>
        <dbReference type="Proteomes" id="UP000217935"/>
    </source>
</evidence>
<gene>
    <name evidence="1" type="ORF">CEW89_08605</name>
</gene>
<keyword evidence="2" id="KW-1185">Reference proteome</keyword>
<dbReference type="RefSeq" id="WP_096805614.1">
    <property type="nucleotide sequence ID" value="NZ_CP022196.1"/>
</dbReference>
<name>A0A291GB54_9RHOB</name>
<reference evidence="1 2" key="1">
    <citation type="submission" date="2017-06" db="EMBL/GenBank/DDBJ databases">
        <title>Celeribacter sp. TSPH2 complete genome sequence.</title>
        <authorList>
            <person name="Woo J.-H."/>
            <person name="Kim H.-S."/>
        </authorList>
    </citation>
    <scope>NUCLEOTIDE SEQUENCE [LARGE SCALE GENOMIC DNA]</scope>
    <source>
        <strain evidence="1 2">TSPH2</strain>
    </source>
</reference>
<dbReference type="OrthoDB" id="72471at2"/>
<evidence type="ECO:0008006" key="3">
    <source>
        <dbReference type="Google" id="ProtNLM"/>
    </source>
</evidence>
<organism evidence="1 2">
    <name type="scientific">Celeribacter ethanolicus</name>
    <dbReference type="NCBI Taxonomy" id="1758178"/>
    <lineage>
        <taxon>Bacteria</taxon>
        <taxon>Pseudomonadati</taxon>
        <taxon>Pseudomonadota</taxon>
        <taxon>Alphaproteobacteria</taxon>
        <taxon>Rhodobacterales</taxon>
        <taxon>Roseobacteraceae</taxon>
        <taxon>Celeribacter</taxon>
    </lineage>
</organism>
<dbReference type="AlphaFoldDB" id="A0A291GB54"/>
<dbReference type="Proteomes" id="UP000217935">
    <property type="component" value="Chromosome"/>
</dbReference>
<evidence type="ECO:0000313" key="1">
    <source>
        <dbReference type="EMBL" id="ATG47629.1"/>
    </source>
</evidence>
<accession>A0A291GB54</accession>
<sequence>MTDKPIRFSGPMIRALLEGRKSQTRRILKPTAEAFETPKFRRGDRLWVREAWRVGAWHYNNAEIAVDYADGPRKEWLYVENGDMLYRLIDQSREDAKKAGAPLRDSYYEYSWTPGQGPTRWRPSIHMPRWASRLTLTVTDVRVQRLQEISEADAVAEGCKGFVSRDGEDGEGPREEFRALWDSLNADRGFGWSKNPWCAAYTFTVHKCNIDKMGGAA</sequence>
<dbReference type="KEGG" id="ceh:CEW89_08605"/>
<dbReference type="EMBL" id="CP022196">
    <property type="protein sequence ID" value="ATG47629.1"/>
    <property type="molecule type" value="Genomic_DNA"/>
</dbReference>
<proteinExistence type="predicted"/>
<protein>
    <recommendedName>
        <fullName evidence="3">ASCH domain-containing protein</fullName>
    </recommendedName>
</protein>